<evidence type="ECO:0000256" key="1">
    <source>
        <dbReference type="ARBA" id="ARBA00022490"/>
    </source>
</evidence>
<dbReference type="STRING" id="1471761.B0W44_16385"/>
<keyword evidence="6" id="KW-1185">Reference proteome</keyword>
<keyword evidence="2 4" id="KW-1005">Bacterial flagellum biogenesis</keyword>
<evidence type="ECO:0000313" key="5">
    <source>
        <dbReference type="EMBL" id="AQS57094.1"/>
    </source>
</evidence>
<evidence type="ECO:0000313" key="6">
    <source>
        <dbReference type="Proteomes" id="UP000188603"/>
    </source>
</evidence>
<protein>
    <recommendedName>
        <fullName evidence="4">Flagellar assembly factor FliW</fullName>
    </recommendedName>
</protein>
<dbReference type="SUPFAM" id="SSF141457">
    <property type="entry name" value="BH3618-like"/>
    <property type="match status" value="1"/>
</dbReference>
<dbReference type="KEGG" id="ntr:B0W44_16385"/>
<dbReference type="InterPro" id="IPR003775">
    <property type="entry name" value="Flagellar_assembly_factor_FliW"/>
</dbReference>
<keyword evidence="3 4" id="KW-0810">Translation regulation</keyword>
<dbReference type="HAMAP" id="MF_01185">
    <property type="entry name" value="FliW"/>
    <property type="match status" value="1"/>
</dbReference>
<gene>
    <name evidence="4" type="primary">fliW</name>
    <name evidence="5" type="ORF">B0W44_16385</name>
</gene>
<comment type="similarity">
    <text evidence="4">Belongs to the FliW family.</text>
</comment>
<dbReference type="PANTHER" id="PTHR39190">
    <property type="entry name" value="FLAGELLAR ASSEMBLY FACTOR FLIW"/>
    <property type="match status" value="1"/>
</dbReference>
<comment type="function">
    <text evidence="4">Acts as an anti-CsrA protein, binds CsrA and prevents it from repressing translation of its target genes, one of which is flagellin. Binds to flagellin and participates in the assembly of the flagellum.</text>
</comment>
<dbReference type="EMBL" id="CP019699">
    <property type="protein sequence ID" value="AQS57094.1"/>
    <property type="molecule type" value="Genomic_DNA"/>
</dbReference>
<dbReference type="Pfam" id="PF02623">
    <property type="entry name" value="FliW"/>
    <property type="match status" value="1"/>
</dbReference>
<reference evidence="5 6" key="1">
    <citation type="journal article" date="2015" name="Int. J. Syst. Evol. Microbiol.">
        <title>Novibacillus thermophilus gen. nov., sp. nov., a Gram-staining-negative and moderately thermophilic member of the family Thermoactinomycetaceae.</title>
        <authorList>
            <person name="Yang G."/>
            <person name="Chen J."/>
            <person name="Zhou S."/>
        </authorList>
    </citation>
    <scope>NUCLEOTIDE SEQUENCE [LARGE SCALE GENOMIC DNA]</scope>
    <source>
        <strain evidence="5 6">SG-1</strain>
    </source>
</reference>
<dbReference type="GO" id="GO:0006417">
    <property type="term" value="P:regulation of translation"/>
    <property type="evidence" value="ECO:0007669"/>
    <property type="project" value="UniProtKB-KW"/>
</dbReference>
<accession>A0A1U9KAM5</accession>
<dbReference type="Proteomes" id="UP000188603">
    <property type="component" value="Chromosome"/>
</dbReference>
<dbReference type="GO" id="GO:0044780">
    <property type="term" value="P:bacterial-type flagellum assembly"/>
    <property type="evidence" value="ECO:0007669"/>
    <property type="project" value="UniProtKB-UniRule"/>
</dbReference>
<keyword evidence="1 4" id="KW-0963">Cytoplasm</keyword>
<comment type="subunit">
    <text evidence="4">Interacts with translational regulator CsrA and flagellin(s).</text>
</comment>
<name>A0A1U9KAM5_9BACL</name>
<dbReference type="PANTHER" id="PTHR39190:SF1">
    <property type="entry name" value="FLAGELLAR ASSEMBLY FACTOR FLIW"/>
    <property type="match status" value="1"/>
</dbReference>
<sequence>MTHYQTAYMGEVDIPDDDQIVFPAGLPGWPDRTRFAVLFHEEMWPFYHLQSLEEAQLCFLTVDPFAFFRDYDFQLPEAIVEQLEIHAPEDIWVRNIVVVAEDFRQSTVNLQAPVVINHRRRLGRQVILNDSRYAVKHPLFSKQAAGSGER</sequence>
<dbReference type="Gene3D" id="2.30.290.10">
    <property type="entry name" value="BH3618-like"/>
    <property type="match status" value="1"/>
</dbReference>
<dbReference type="GO" id="GO:0005737">
    <property type="term" value="C:cytoplasm"/>
    <property type="evidence" value="ECO:0007669"/>
    <property type="project" value="UniProtKB-SubCell"/>
</dbReference>
<dbReference type="InterPro" id="IPR024046">
    <property type="entry name" value="Flagellar_assmbl_FliW_dom_sf"/>
</dbReference>
<dbReference type="AlphaFoldDB" id="A0A1U9KAM5"/>
<keyword evidence="4" id="KW-0143">Chaperone</keyword>
<evidence type="ECO:0000256" key="3">
    <source>
        <dbReference type="ARBA" id="ARBA00022845"/>
    </source>
</evidence>
<proteinExistence type="inferred from homology"/>
<organism evidence="5 6">
    <name type="scientific">Novibacillus thermophilus</name>
    <dbReference type="NCBI Taxonomy" id="1471761"/>
    <lineage>
        <taxon>Bacteria</taxon>
        <taxon>Bacillati</taxon>
        <taxon>Bacillota</taxon>
        <taxon>Bacilli</taxon>
        <taxon>Bacillales</taxon>
        <taxon>Thermoactinomycetaceae</taxon>
        <taxon>Novibacillus</taxon>
    </lineage>
</organism>
<dbReference type="NCBIfam" id="NF009793">
    <property type="entry name" value="PRK13285.1-1"/>
    <property type="match status" value="1"/>
</dbReference>
<comment type="subcellular location">
    <subcellularLocation>
        <location evidence="4">Cytoplasm</location>
    </subcellularLocation>
</comment>
<evidence type="ECO:0000256" key="2">
    <source>
        <dbReference type="ARBA" id="ARBA00022795"/>
    </source>
</evidence>
<evidence type="ECO:0000256" key="4">
    <source>
        <dbReference type="HAMAP-Rule" id="MF_01185"/>
    </source>
</evidence>